<accession>A0A5B7IU52</accession>
<reference evidence="1 2" key="1">
    <citation type="submission" date="2019-05" db="EMBL/GenBank/DDBJ databases">
        <title>Another draft genome of Portunus trituberculatus and its Hox gene families provides insights of decapod evolution.</title>
        <authorList>
            <person name="Jeong J.-H."/>
            <person name="Song I."/>
            <person name="Kim S."/>
            <person name="Choi T."/>
            <person name="Kim D."/>
            <person name="Ryu S."/>
            <person name="Kim W."/>
        </authorList>
    </citation>
    <scope>NUCLEOTIDE SEQUENCE [LARGE SCALE GENOMIC DNA]</scope>
    <source>
        <tissue evidence="1">Muscle</tissue>
    </source>
</reference>
<dbReference type="EMBL" id="VSRR010069153">
    <property type="protein sequence ID" value="MPC85669.1"/>
    <property type="molecule type" value="Genomic_DNA"/>
</dbReference>
<gene>
    <name evidence="1" type="ORF">E2C01_080452</name>
</gene>
<proteinExistence type="predicted"/>
<dbReference type="AlphaFoldDB" id="A0A5B7IU52"/>
<name>A0A5B7IU52_PORTR</name>
<keyword evidence="2" id="KW-1185">Reference proteome</keyword>
<organism evidence="1 2">
    <name type="scientific">Portunus trituberculatus</name>
    <name type="common">Swimming crab</name>
    <name type="synonym">Neptunus trituberculatus</name>
    <dbReference type="NCBI Taxonomy" id="210409"/>
    <lineage>
        <taxon>Eukaryota</taxon>
        <taxon>Metazoa</taxon>
        <taxon>Ecdysozoa</taxon>
        <taxon>Arthropoda</taxon>
        <taxon>Crustacea</taxon>
        <taxon>Multicrustacea</taxon>
        <taxon>Malacostraca</taxon>
        <taxon>Eumalacostraca</taxon>
        <taxon>Eucarida</taxon>
        <taxon>Decapoda</taxon>
        <taxon>Pleocyemata</taxon>
        <taxon>Brachyura</taxon>
        <taxon>Eubrachyura</taxon>
        <taxon>Portunoidea</taxon>
        <taxon>Portunidae</taxon>
        <taxon>Portuninae</taxon>
        <taxon>Portunus</taxon>
    </lineage>
</organism>
<sequence>MSESSRDVYFSLQYTEEGVIFGSSQGKTEAK</sequence>
<protein>
    <submittedName>
        <fullName evidence="1">Uncharacterized protein</fullName>
    </submittedName>
</protein>
<comment type="caution">
    <text evidence="1">The sequence shown here is derived from an EMBL/GenBank/DDBJ whole genome shotgun (WGS) entry which is preliminary data.</text>
</comment>
<evidence type="ECO:0000313" key="2">
    <source>
        <dbReference type="Proteomes" id="UP000324222"/>
    </source>
</evidence>
<evidence type="ECO:0000313" key="1">
    <source>
        <dbReference type="EMBL" id="MPC85669.1"/>
    </source>
</evidence>
<dbReference type="Proteomes" id="UP000324222">
    <property type="component" value="Unassembled WGS sequence"/>
</dbReference>